<name>A0A7T5EKY1_9BACL</name>
<dbReference type="AlphaFoldDB" id="A0A7T5EKY1"/>
<gene>
    <name evidence="1" type="ORF">JD108_00440</name>
    <name evidence="2" type="ORF">KDJ56_00440</name>
</gene>
<accession>A0A7T5EKY1</accession>
<dbReference type="Proteomes" id="UP000595847">
    <property type="component" value="Chromosome"/>
</dbReference>
<dbReference type="KEGG" id="bcop:JD108_00440"/>
<dbReference type="RefSeq" id="WP_198828092.1">
    <property type="nucleotide sequence ID" value="NZ_CP066308.1"/>
</dbReference>
<protein>
    <submittedName>
        <fullName evidence="1">Uncharacterized protein</fullName>
    </submittedName>
</protein>
<organism evidence="1 3">
    <name type="scientific">Brevibacillus composti</name>
    <dbReference type="NCBI Taxonomy" id="2796470"/>
    <lineage>
        <taxon>Bacteria</taxon>
        <taxon>Bacillati</taxon>
        <taxon>Bacillota</taxon>
        <taxon>Bacilli</taxon>
        <taxon>Bacillales</taxon>
        <taxon>Paenibacillaceae</taxon>
        <taxon>Brevibacillus</taxon>
    </lineage>
</organism>
<evidence type="ECO:0000313" key="4">
    <source>
        <dbReference type="Proteomes" id="UP000677234"/>
    </source>
</evidence>
<reference evidence="2" key="2">
    <citation type="submission" date="2021-04" db="EMBL/GenBank/DDBJ databases">
        <title>Brevibacillus composti FJAT-54423, complete genome.</title>
        <authorList>
            <person name="Tang R."/>
        </authorList>
    </citation>
    <scope>NUCLEOTIDE SEQUENCE</scope>
    <source>
        <strain evidence="2">FJAT-54424</strain>
    </source>
</reference>
<dbReference type="EMBL" id="CP073708">
    <property type="protein sequence ID" value="QUO41596.1"/>
    <property type="molecule type" value="Genomic_DNA"/>
</dbReference>
<reference evidence="1 3" key="1">
    <citation type="submission" date="2020-12" db="EMBL/GenBank/DDBJ databases">
        <title>strain FJAT-54423T represents a novel species of the genus Brevibacillus.</title>
        <authorList>
            <person name="Tang R."/>
        </authorList>
    </citation>
    <scope>NUCLEOTIDE SEQUENCE [LARGE SCALE GENOMIC DNA]</scope>
    <source>
        <strain evidence="1 3">FJAT-54423</strain>
    </source>
</reference>
<dbReference type="EMBL" id="CP066308">
    <property type="protein sequence ID" value="QQE74514.1"/>
    <property type="molecule type" value="Genomic_DNA"/>
</dbReference>
<dbReference type="Proteomes" id="UP000677234">
    <property type="component" value="Chromosome"/>
</dbReference>
<evidence type="ECO:0000313" key="1">
    <source>
        <dbReference type="EMBL" id="QQE74514.1"/>
    </source>
</evidence>
<evidence type="ECO:0000313" key="3">
    <source>
        <dbReference type="Proteomes" id="UP000595847"/>
    </source>
</evidence>
<keyword evidence="4" id="KW-1185">Reference proteome</keyword>
<proteinExistence type="predicted"/>
<evidence type="ECO:0000313" key="2">
    <source>
        <dbReference type="EMBL" id="QUO41596.1"/>
    </source>
</evidence>
<sequence>MIQTNRKNRTTRLILSGIVALAVIIAALLTIQVTAAPPDGTRMILEHTHRTYISPPCFEQAEKTNNLAETTLKKALEHDYRPESGCTEQSLQPVQVSVFAWLMEKLGIVKGKWDW</sequence>